<dbReference type="SMART" id="SM00430">
    <property type="entry name" value="HOLI"/>
    <property type="match status" value="1"/>
</dbReference>
<sequence length="556" mass="63348">MAFCKSTPTSAPVRAAARVSTTDNKSLCDMDCKPEVVCRVCGDKASGKHYGVPSCDGCRGFFKRSIRRNLDYICKENGSCIVDVSRRNQCQACRFSKCLRVNMKKDAVQNERAPRTLGNQHQLALQKLSYLSRQSAFFPNHSPVALSTFSPYTYPIQDRVQNPYLANSSLQNYSNQSSIPMDVPNLNPLFNNPSAINPFKFPLFPGPMQYSLPHPHTYFSANIFYPPIISAENPTLYLDSQETSSNALHNSQFGTSIHKNIPEKPDSLNCDKIKENEVTSSEETCRDTASKGATIHKIHNQSNQKVDCTENIIPKCSNKNKEQDLFTSREKRFSLSDLADYSEVVRQTQANVMFMDRGVKYRIDPQNSQMDIELYNPGARMLVSAVQWLHTIPSFTQISQKEQILLLQSNWKELFIMHAAEYSFCFDEEQISPVITSKRPNIKEEIRKLAALLKRISLCRLDKTEFDCLKTTILFRTDFLDVPSVTQMAITQEETLMQLQKHCSHKDFFRLGRIMLLLPSICYIANQGLLEHLLFSTISFQDIHEILSRILIHTST</sequence>
<keyword evidence="7 10" id="KW-0804">Transcription</keyword>
<dbReference type="GO" id="GO:0000981">
    <property type="term" value="F:DNA-binding transcription factor activity, RNA polymerase II-specific"/>
    <property type="evidence" value="ECO:0007669"/>
    <property type="project" value="UniProtKB-ARBA"/>
</dbReference>
<evidence type="ECO:0000256" key="1">
    <source>
        <dbReference type="ARBA" id="ARBA00004123"/>
    </source>
</evidence>
<organism evidence="13 14">
    <name type="scientific">Danaus chrysippus</name>
    <name type="common">African queen</name>
    <dbReference type="NCBI Taxonomy" id="151541"/>
    <lineage>
        <taxon>Eukaryota</taxon>
        <taxon>Metazoa</taxon>
        <taxon>Ecdysozoa</taxon>
        <taxon>Arthropoda</taxon>
        <taxon>Hexapoda</taxon>
        <taxon>Insecta</taxon>
        <taxon>Pterygota</taxon>
        <taxon>Neoptera</taxon>
        <taxon>Endopterygota</taxon>
        <taxon>Lepidoptera</taxon>
        <taxon>Glossata</taxon>
        <taxon>Ditrysia</taxon>
        <taxon>Papilionoidea</taxon>
        <taxon>Nymphalidae</taxon>
        <taxon>Danainae</taxon>
        <taxon>Danaini</taxon>
        <taxon>Danaina</taxon>
        <taxon>Danaus</taxon>
        <taxon>Anosia</taxon>
    </lineage>
</organism>
<dbReference type="InterPro" id="IPR001723">
    <property type="entry name" value="Nuclear_hrmn_rcpt"/>
</dbReference>
<dbReference type="InterPro" id="IPR035500">
    <property type="entry name" value="NHR-like_dom_sf"/>
</dbReference>
<proteinExistence type="inferred from homology"/>
<keyword evidence="9 10" id="KW-0539">Nucleus</keyword>
<dbReference type="Gene3D" id="3.30.50.10">
    <property type="entry name" value="Erythroid Transcription Factor GATA-1, subunit A"/>
    <property type="match status" value="1"/>
</dbReference>
<keyword evidence="2 10" id="KW-0479">Metal-binding</keyword>
<gene>
    <name evidence="13" type="ORF">DCHRY22_LOCUS494</name>
</gene>
<evidence type="ECO:0000259" key="12">
    <source>
        <dbReference type="PROSITE" id="PS51843"/>
    </source>
</evidence>
<protein>
    <submittedName>
        <fullName evidence="13">(African queen) hypothetical protein</fullName>
    </submittedName>
</protein>
<dbReference type="CDD" id="cd07164">
    <property type="entry name" value="NR_DBD_PNR_like_1"/>
    <property type="match status" value="1"/>
</dbReference>
<keyword evidence="5 10" id="KW-0805">Transcription regulation</keyword>
<keyword evidence="4 10" id="KW-0862">Zinc</keyword>
<dbReference type="InterPro" id="IPR001628">
    <property type="entry name" value="Znf_hrmn_rcpt"/>
</dbReference>
<feature type="domain" description="Nuclear receptor" evidence="11">
    <location>
        <begin position="35"/>
        <end position="110"/>
    </location>
</feature>
<comment type="caution">
    <text evidence="13">The sequence shown here is derived from an EMBL/GenBank/DDBJ whole genome shotgun (WGS) entry which is preliminary data.</text>
</comment>
<comment type="subcellular location">
    <subcellularLocation>
        <location evidence="1 10">Nucleus</location>
    </subcellularLocation>
</comment>
<dbReference type="AlphaFoldDB" id="A0A8J2Q9X2"/>
<dbReference type="InterPro" id="IPR050274">
    <property type="entry name" value="Nuclear_hormone_rcpt_NR2"/>
</dbReference>
<dbReference type="PRINTS" id="PR00398">
    <property type="entry name" value="STRDHORMONER"/>
</dbReference>
<dbReference type="GO" id="GO:0043565">
    <property type="term" value="F:sequence-specific DNA binding"/>
    <property type="evidence" value="ECO:0007669"/>
    <property type="project" value="InterPro"/>
</dbReference>
<dbReference type="PROSITE" id="PS51030">
    <property type="entry name" value="NUCLEAR_REC_DBD_2"/>
    <property type="match status" value="1"/>
</dbReference>
<evidence type="ECO:0000256" key="8">
    <source>
        <dbReference type="ARBA" id="ARBA00023170"/>
    </source>
</evidence>
<dbReference type="PRINTS" id="PR00047">
    <property type="entry name" value="STROIDFINGER"/>
</dbReference>
<evidence type="ECO:0000259" key="11">
    <source>
        <dbReference type="PROSITE" id="PS51030"/>
    </source>
</evidence>
<dbReference type="Gene3D" id="1.10.565.10">
    <property type="entry name" value="Retinoid X Receptor"/>
    <property type="match status" value="1"/>
</dbReference>
<evidence type="ECO:0000256" key="9">
    <source>
        <dbReference type="ARBA" id="ARBA00023242"/>
    </source>
</evidence>
<evidence type="ECO:0000313" key="14">
    <source>
        <dbReference type="Proteomes" id="UP000789524"/>
    </source>
</evidence>
<dbReference type="InterPro" id="IPR000536">
    <property type="entry name" value="Nucl_hrmn_rcpt_lig-bd"/>
</dbReference>
<dbReference type="Pfam" id="PF00104">
    <property type="entry name" value="Hormone_recep"/>
    <property type="match status" value="1"/>
</dbReference>
<evidence type="ECO:0000256" key="7">
    <source>
        <dbReference type="ARBA" id="ARBA00023163"/>
    </source>
</evidence>
<evidence type="ECO:0000256" key="10">
    <source>
        <dbReference type="RuleBase" id="RU004334"/>
    </source>
</evidence>
<dbReference type="PANTHER" id="PTHR24083">
    <property type="entry name" value="NUCLEAR HORMONE RECEPTOR"/>
    <property type="match status" value="1"/>
</dbReference>
<evidence type="ECO:0000256" key="5">
    <source>
        <dbReference type="ARBA" id="ARBA00023015"/>
    </source>
</evidence>
<keyword evidence="14" id="KW-1185">Reference proteome</keyword>
<keyword evidence="6 10" id="KW-0238">DNA-binding</keyword>
<dbReference type="GO" id="GO:0005634">
    <property type="term" value="C:nucleus"/>
    <property type="evidence" value="ECO:0007669"/>
    <property type="project" value="UniProtKB-SubCell"/>
</dbReference>
<dbReference type="SUPFAM" id="SSF57716">
    <property type="entry name" value="Glucocorticoid receptor-like (DNA-binding domain)"/>
    <property type="match status" value="1"/>
</dbReference>
<dbReference type="InterPro" id="IPR013088">
    <property type="entry name" value="Znf_NHR/GATA"/>
</dbReference>
<dbReference type="Proteomes" id="UP000789524">
    <property type="component" value="Unassembled WGS sequence"/>
</dbReference>
<keyword evidence="8 10" id="KW-0675">Receptor</keyword>
<name>A0A8J2Q9X2_9NEOP</name>
<dbReference type="PROSITE" id="PS51843">
    <property type="entry name" value="NR_LBD"/>
    <property type="match status" value="1"/>
</dbReference>
<dbReference type="OrthoDB" id="5771769at2759"/>
<evidence type="ECO:0000256" key="2">
    <source>
        <dbReference type="ARBA" id="ARBA00022723"/>
    </source>
</evidence>
<dbReference type="SMART" id="SM00399">
    <property type="entry name" value="ZnF_C4"/>
    <property type="match status" value="1"/>
</dbReference>
<evidence type="ECO:0000256" key="4">
    <source>
        <dbReference type="ARBA" id="ARBA00022833"/>
    </source>
</evidence>
<dbReference type="EMBL" id="CAKASE010000043">
    <property type="protein sequence ID" value="CAG9558345.1"/>
    <property type="molecule type" value="Genomic_DNA"/>
</dbReference>
<dbReference type="Pfam" id="PF00105">
    <property type="entry name" value="zf-C4"/>
    <property type="match status" value="1"/>
</dbReference>
<dbReference type="GO" id="GO:0035556">
    <property type="term" value="P:intracellular signal transduction"/>
    <property type="evidence" value="ECO:0007669"/>
    <property type="project" value="UniProtKB-ARBA"/>
</dbReference>
<dbReference type="GO" id="GO:0008270">
    <property type="term" value="F:zinc ion binding"/>
    <property type="evidence" value="ECO:0007669"/>
    <property type="project" value="UniProtKB-KW"/>
</dbReference>
<dbReference type="FunFam" id="3.30.50.10:FF:000006">
    <property type="entry name" value="Nuclear receptor subfamily 5 group A member"/>
    <property type="match status" value="1"/>
</dbReference>
<reference evidence="13" key="1">
    <citation type="submission" date="2021-09" db="EMBL/GenBank/DDBJ databases">
        <authorList>
            <person name="Martin H S."/>
        </authorList>
    </citation>
    <scope>NUCLEOTIDE SEQUENCE</scope>
</reference>
<comment type="similarity">
    <text evidence="10">Belongs to the nuclear hormone receptor family.</text>
</comment>
<evidence type="ECO:0000313" key="13">
    <source>
        <dbReference type="EMBL" id="CAG9558345.1"/>
    </source>
</evidence>
<keyword evidence="3 10" id="KW-0863">Zinc-finger</keyword>
<dbReference type="SUPFAM" id="SSF48508">
    <property type="entry name" value="Nuclear receptor ligand-binding domain"/>
    <property type="match status" value="1"/>
</dbReference>
<evidence type="ECO:0000256" key="3">
    <source>
        <dbReference type="ARBA" id="ARBA00022771"/>
    </source>
</evidence>
<dbReference type="PROSITE" id="PS00031">
    <property type="entry name" value="NUCLEAR_REC_DBD_1"/>
    <property type="match status" value="1"/>
</dbReference>
<accession>A0A8J2Q9X2</accession>
<evidence type="ECO:0000256" key="6">
    <source>
        <dbReference type="ARBA" id="ARBA00023125"/>
    </source>
</evidence>
<feature type="domain" description="NR LBD" evidence="12">
    <location>
        <begin position="337"/>
        <end position="554"/>
    </location>
</feature>